<dbReference type="Proteomes" id="UP000623250">
    <property type="component" value="Unassembled WGS sequence"/>
</dbReference>
<protein>
    <submittedName>
        <fullName evidence="1">Uncharacterized protein</fullName>
    </submittedName>
</protein>
<reference evidence="1 2" key="1">
    <citation type="submission" date="2020-12" db="EMBL/GenBank/DDBJ databases">
        <title>Revised draft genomes of Rhodomicrobium vannielii ATCC 17100 and Rhodomicrobium udaipurense JA643.</title>
        <authorList>
            <person name="Conners E.M."/>
            <person name="Davenport E.J."/>
            <person name="Bose A."/>
        </authorList>
    </citation>
    <scope>NUCLEOTIDE SEQUENCE [LARGE SCALE GENOMIC DNA]</scope>
    <source>
        <strain evidence="1 2">JA643</strain>
    </source>
</reference>
<gene>
    <name evidence="1" type="ORF">JDN41_06830</name>
</gene>
<accession>A0A8I1KJ21</accession>
<comment type="caution">
    <text evidence="1">The sequence shown here is derived from an EMBL/GenBank/DDBJ whole genome shotgun (WGS) entry which is preliminary data.</text>
</comment>
<organism evidence="1 2">
    <name type="scientific">Rhodomicrobium udaipurense</name>
    <dbReference type="NCBI Taxonomy" id="1202716"/>
    <lineage>
        <taxon>Bacteria</taxon>
        <taxon>Pseudomonadati</taxon>
        <taxon>Pseudomonadota</taxon>
        <taxon>Alphaproteobacteria</taxon>
        <taxon>Hyphomicrobiales</taxon>
        <taxon>Hyphomicrobiaceae</taxon>
        <taxon>Rhodomicrobium</taxon>
    </lineage>
</organism>
<dbReference type="EMBL" id="JAEMUK010000012">
    <property type="protein sequence ID" value="MBJ7543267.1"/>
    <property type="molecule type" value="Genomic_DNA"/>
</dbReference>
<dbReference type="AlphaFoldDB" id="A0A8I1KJ21"/>
<evidence type="ECO:0000313" key="2">
    <source>
        <dbReference type="Proteomes" id="UP000623250"/>
    </source>
</evidence>
<evidence type="ECO:0000313" key="1">
    <source>
        <dbReference type="EMBL" id="MBJ7543267.1"/>
    </source>
</evidence>
<name>A0A8I1KJ21_9HYPH</name>
<keyword evidence="2" id="KW-1185">Reference proteome</keyword>
<sequence length="753" mass="81550">MTKIVKFSEAEVAEPSDFDAISAYARAGDEALASGAIAYPHHWADHTVSNANAVEVTINSGSLFAGGLIYRNDDPIIVNLQVHLPLVTGDRRYVALLLRGEEEIIGGQRLVETDADTGETVEQSVPKTGIRKIVCVVQQGLPSPTPLKPTVAADQCCLAYVELSPTGIVAIEMNNASRVKSLFEIDGRLSLVEGDVSNLRTRVSTIETDIANIASRLGDIPSPAIIRQMKRDLSILRRTVAMPDEARAYWYDAGLLQDAWDKANASWLARVREGIRFPWAAERDAQLALIDESSNAIRFFGRLLLPSWTEVTRLAIDGDGGSKNISQLVHTVTTAVRRELSRTVTEYGPTVSVCENNAEWSNTAGLDVGELFTKNGETWTVVSIGDSYGRGHTFRSVAKLIQRTVTDVYWDHVTESFGVNGSVYGQTWLCAQPMVLTSVDIKFTRVASTGDVHMFLCECSESGEPQFNKVLAKTTLTAADLATGWVRFSITPRVLESGKRYAWFTVTTGNHALETVSGNKFAQGSLFWATDGAWAQGDPLVDFAMRLNAASFASARTVVEFQPLTLENGMTEIRLLTAGWAPGGTALVWEVKPSDSDTWQPLTLDSAAASTALNGLPALVQLRAVFTGTTDLQPALVLDAYARGMTFRPRGDMTAVSKDHAFGVSTTTVQLEIVLDQYDAAKHTAAPKLVIGGTVLTPTTLTITPDLVAGKKRTLLANFVLGTATTAARARIDMTTTEVTDLPFVQNIALYAL</sequence>
<dbReference type="RefSeq" id="WP_037239279.1">
    <property type="nucleotide sequence ID" value="NZ_JAEMUK010000012.1"/>
</dbReference>
<proteinExistence type="predicted"/>